<feature type="non-terminal residue" evidence="1">
    <location>
        <position position="42"/>
    </location>
</feature>
<reference evidence="1" key="1">
    <citation type="journal article" date="2014" name="Front. Microbiol.">
        <title>High frequency of phylogenetically diverse reductive dehalogenase-homologous genes in deep subseafloor sedimentary metagenomes.</title>
        <authorList>
            <person name="Kawai M."/>
            <person name="Futagami T."/>
            <person name="Toyoda A."/>
            <person name="Takaki Y."/>
            <person name="Nishi S."/>
            <person name="Hori S."/>
            <person name="Arai W."/>
            <person name="Tsubouchi T."/>
            <person name="Morono Y."/>
            <person name="Uchiyama I."/>
            <person name="Ito T."/>
            <person name="Fujiyama A."/>
            <person name="Inagaki F."/>
            <person name="Takami H."/>
        </authorList>
    </citation>
    <scope>NUCLEOTIDE SEQUENCE</scope>
    <source>
        <strain evidence="1">Expedition CK06-06</strain>
    </source>
</reference>
<organism evidence="1">
    <name type="scientific">marine sediment metagenome</name>
    <dbReference type="NCBI Taxonomy" id="412755"/>
    <lineage>
        <taxon>unclassified sequences</taxon>
        <taxon>metagenomes</taxon>
        <taxon>ecological metagenomes</taxon>
    </lineage>
</organism>
<dbReference type="EMBL" id="BARS01002375">
    <property type="protein sequence ID" value="GAF84690.1"/>
    <property type="molecule type" value="Genomic_DNA"/>
</dbReference>
<dbReference type="AlphaFoldDB" id="X0U849"/>
<evidence type="ECO:0000313" key="1">
    <source>
        <dbReference type="EMBL" id="GAF84690.1"/>
    </source>
</evidence>
<proteinExistence type="predicted"/>
<accession>X0U849</accession>
<protein>
    <submittedName>
        <fullName evidence="1">Uncharacterized protein</fullName>
    </submittedName>
</protein>
<gene>
    <name evidence="1" type="ORF">S01H1_04502</name>
</gene>
<comment type="caution">
    <text evidence="1">The sequence shown here is derived from an EMBL/GenBank/DDBJ whole genome shotgun (WGS) entry which is preliminary data.</text>
</comment>
<sequence length="42" mass="4638">MPTYDSLIDRANDTAALIPEDAAKEIIQSVPETSSCLKAFRR</sequence>
<name>X0U849_9ZZZZ</name>